<sequence>MPDLYNPITQNSFTPPPPGIWQKFLLSCVSKLDSSSYLSRKCSRMAYGKELKHMRNIGANLELVPSDEPDVWEIYWKKEHLGRTAPLPKAIKGEDLWILATGPSIKDLDLSKLQGHKVLGLNGAIATCQEVGISPSHYAITDRDFFEHRMPLVVDAVNSGAHCLFSVNGLARICEQAPQLLTSGKISLLQTVNRYYGLPQLSANDLVEALQHHPSLSISSDGDSKIGWSRHISHGVFTANTIAYIGCQIAESLGAENAYLLGMDLGSPTNTPARSYEDGQKARPTTLDKDYESTILPSFELLRDTETHCRFWNLSPVSRLPESVMPRKSFPDSLKCR</sequence>
<dbReference type="Proteomes" id="UP000184510">
    <property type="component" value="Unassembled WGS sequence"/>
</dbReference>
<proteinExistence type="predicted"/>
<dbReference type="OrthoDB" id="6555425at2"/>
<dbReference type="STRING" id="1123071.SAMN02745181_1037"/>
<dbReference type="RefSeq" id="WP_143158400.1">
    <property type="nucleotide sequence ID" value="NZ_FQYR01000002.1"/>
</dbReference>
<reference evidence="1 2" key="1">
    <citation type="submission" date="2016-11" db="EMBL/GenBank/DDBJ databases">
        <authorList>
            <person name="Jaros S."/>
            <person name="Januszkiewicz K."/>
            <person name="Wedrychowicz H."/>
        </authorList>
    </citation>
    <scope>NUCLEOTIDE SEQUENCE [LARGE SCALE GENOMIC DNA]</scope>
    <source>
        <strain evidence="1 2">DSM 18772</strain>
    </source>
</reference>
<accession>A0A1M6EIJ7</accession>
<keyword evidence="1" id="KW-0808">Transferase</keyword>
<dbReference type="EMBL" id="FQYR01000002">
    <property type="protein sequence ID" value="SHI85249.1"/>
    <property type="molecule type" value="Genomic_DNA"/>
</dbReference>
<dbReference type="FunCoup" id="A0A1M6EIJ7">
    <property type="interactions" value="20"/>
</dbReference>
<dbReference type="AlphaFoldDB" id="A0A1M6EIJ7"/>
<organism evidence="1 2">
    <name type="scientific">Rubritalea squalenifaciens DSM 18772</name>
    <dbReference type="NCBI Taxonomy" id="1123071"/>
    <lineage>
        <taxon>Bacteria</taxon>
        <taxon>Pseudomonadati</taxon>
        <taxon>Verrucomicrobiota</taxon>
        <taxon>Verrucomicrobiia</taxon>
        <taxon>Verrucomicrobiales</taxon>
        <taxon>Rubritaleaceae</taxon>
        <taxon>Rubritalea</taxon>
    </lineage>
</organism>
<dbReference type="GO" id="GO:0016740">
    <property type="term" value="F:transferase activity"/>
    <property type="evidence" value="ECO:0007669"/>
    <property type="project" value="UniProtKB-KW"/>
</dbReference>
<name>A0A1M6EIJ7_9BACT</name>
<evidence type="ECO:0000313" key="2">
    <source>
        <dbReference type="Proteomes" id="UP000184510"/>
    </source>
</evidence>
<evidence type="ECO:0000313" key="1">
    <source>
        <dbReference type="EMBL" id="SHI85249.1"/>
    </source>
</evidence>
<dbReference type="InParanoid" id="A0A1M6EIJ7"/>
<protein>
    <submittedName>
        <fullName evidence="1">KDO transferase-3</fullName>
    </submittedName>
</protein>
<keyword evidence="2" id="KW-1185">Reference proteome</keyword>
<gene>
    <name evidence="1" type="ORF">SAMN02745181_1037</name>
</gene>